<sequence>MEIIKASPKNARHARFPIRNIPRKFCWMFIPLDDSSLPPSTQNYLPHLIHAATLLIRRTNFHVAQNSRRHMRAPESSPATITRTAKDSQESIPLH</sequence>
<gene>
    <name evidence="2" type="ORF">CEXT_403171</name>
</gene>
<evidence type="ECO:0000313" key="2">
    <source>
        <dbReference type="EMBL" id="GIY90995.1"/>
    </source>
</evidence>
<evidence type="ECO:0000313" key="3">
    <source>
        <dbReference type="Proteomes" id="UP001054945"/>
    </source>
</evidence>
<accession>A0AAV4X9X8</accession>
<dbReference type="AlphaFoldDB" id="A0AAV4X9X8"/>
<protein>
    <submittedName>
        <fullName evidence="2">Uncharacterized protein</fullName>
    </submittedName>
</protein>
<organism evidence="2 3">
    <name type="scientific">Caerostris extrusa</name>
    <name type="common">Bark spider</name>
    <name type="synonym">Caerostris bankana</name>
    <dbReference type="NCBI Taxonomy" id="172846"/>
    <lineage>
        <taxon>Eukaryota</taxon>
        <taxon>Metazoa</taxon>
        <taxon>Ecdysozoa</taxon>
        <taxon>Arthropoda</taxon>
        <taxon>Chelicerata</taxon>
        <taxon>Arachnida</taxon>
        <taxon>Araneae</taxon>
        <taxon>Araneomorphae</taxon>
        <taxon>Entelegynae</taxon>
        <taxon>Araneoidea</taxon>
        <taxon>Araneidae</taxon>
        <taxon>Caerostris</taxon>
    </lineage>
</organism>
<proteinExistence type="predicted"/>
<dbReference type="Proteomes" id="UP001054945">
    <property type="component" value="Unassembled WGS sequence"/>
</dbReference>
<comment type="caution">
    <text evidence="2">The sequence shown here is derived from an EMBL/GenBank/DDBJ whole genome shotgun (WGS) entry which is preliminary data.</text>
</comment>
<evidence type="ECO:0000256" key="1">
    <source>
        <dbReference type="SAM" id="MobiDB-lite"/>
    </source>
</evidence>
<keyword evidence="3" id="KW-1185">Reference proteome</keyword>
<dbReference type="EMBL" id="BPLR01017369">
    <property type="protein sequence ID" value="GIY90995.1"/>
    <property type="molecule type" value="Genomic_DNA"/>
</dbReference>
<reference evidence="2 3" key="1">
    <citation type="submission" date="2021-06" db="EMBL/GenBank/DDBJ databases">
        <title>Caerostris extrusa draft genome.</title>
        <authorList>
            <person name="Kono N."/>
            <person name="Arakawa K."/>
        </authorList>
    </citation>
    <scope>NUCLEOTIDE SEQUENCE [LARGE SCALE GENOMIC DNA]</scope>
</reference>
<name>A0AAV4X9X8_CAEEX</name>
<feature type="region of interest" description="Disordered" evidence="1">
    <location>
        <begin position="65"/>
        <end position="95"/>
    </location>
</feature>